<comment type="caution">
    <text evidence="2">The sequence shown here is derived from an EMBL/GenBank/DDBJ whole genome shotgun (WGS) entry which is preliminary data.</text>
</comment>
<organism evidence="2 3">
    <name type="scientific">Solanum stoloniferum</name>
    <dbReference type="NCBI Taxonomy" id="62892"/>
    <lineage>
        <taxon>Eukaryota</taxon>
        <taxon>Viridiplantae</taxon>
        <taxon>Streptophyta</taxon>
        <taxon>Embryophyta</taxon>
        <taxon>Tracheophyta</taxon>
        <taxon>Spermatophyta</taxon>
        <taxon>Magnoliopsida</taxon>
        <taxon>eudicotyledons</taxon>
        <taxon>Gunneridae</taxon>
        <taxon>Pentapetalae</taxon>
        <taxon>asterids</taxon>
        <taxon>lamiids</taxon>
        <taxon>Solanales</taxon>
        <taxon>Solanaceae</taxon>
        <taxon>Solanoideae</taxon>
        <taxon>Solaneae</taxon>
        <taxon>Solanum</taxon>
    </lineage>
</organism>
<evidence type="ECO:0008006" key="4">
    <source>
        <dbReference type="Google" id="ProtNLM"/>
    </source>
</evidence>
<accession>A0ABD2SMU2</accession>
<feature type="compositionally biased region" description="Polar residues" evidence="1">
    <location>
        <begin position="54"/>
        <end position="70"/>
    </location>
</feature>
<dbReference type="PANTHER" id="PTHR34222:SF99">
    <property type="entry name" value="PROTEIN, PUTATIVE-RELATED"/>
    <property type="match status" value="1"/>
</dbReference>
<name>A0ABD2SMU2_9SOLN</name>
<keyword evidence="3" id="KW-1185">Reference proteome</keyword>
<evidence type="ECO:0000313" key="2">
    <source>
        <dbReference type="EMBL" id="KAL3345208.1"/>
    </source>
</evidence>
<protein>
    <recommendedName>
        <fullName evidence="4">CCHC-type domain-containing protein</fullName>
    </recommendedName>
</protein>
<proteinExistence type="predicted"/>
<sequence>MGLNEVYTVVRGNILMMNPLPSLAQTFSLLVQDEKQRKIKPSAQMFMKSASLNVNSSGKKSMESTAFNTNGSGGAGSSRSPKPNLSPTGNTNTNFKTNYSQTNPYNGNIYRVICDYCNRPGHIREKCYKLHGYPHTNNNPQENNYQNFNQNGYKFNRGKGLMAYVHNSSREDTNTGHHQLTKEQYVQFVKLLQQFQAVKDNAKHMDNGSVNFAGPFNEEASGDW</sequence>
<dbReference type="AlphaFoldDB" id="A0ABD2SMU2"/>
<dbReference type="PANTHER" id="PTHR34222">
    <property type="entry name" value="GAG_PRE-INTEGRS DOMAIN-CONTAINING PROTEIN"/>
    <property type="match status" value="1"/>
</dbReference>
<reference evidence="2 3" key="1">
    <citation type="submission" date="2024-05" db="EMBL/GenBank/DDBJ databases">
        <title>De novo assembly of an allotetraploid wild potato.</title>
        <authorList>
            <person name="Hosaka A.J."/>
        </authorList>
    </citation>
    <scope>NUCLEOTIDE SEQUENCE [LARGE SCALE GENOMIC DNA]</scope>
    <source>
        <tissue evidence="2">Young leaves</tissue>
    </source>
</reference>
<evidence type="ECO:0000313" key="3">
    <source>
        <dbReference type="Proteomes" id="UP001627284"/>
    </source>
</evidence>
<evidence type="ECO:0000256" key="1">
    <source>
        <dbReference type="SAM" id="MobiDB-lite"/>
    </source>
</evidence>
<dbReference type="Proteomes" id="UP001627284">
    <property type="component" value="Unassembled WGS sequence"/>
</dbReference>
<gene>
    <name evidence="2" type="ORF">AABB24_024247</name>
</gene>
<feature type="region of interest" description="Disordered" evidence="1">
    <location>
        <begin position="54"/>
        <end position="101"/>
    </location>
</feature>
<feature type="compositionally biased region" description="Polar residues" evidence="1">
    <location>
        <begin position="77"/>
        <end position="101"/>
    </location>
</feature>
<dbReference type="EMBL" id="JBJKTR010000014">
    <property type="protein sequence ID" value="KAL3345208.1"/>
    <property type="molecule type" value="Genomic_DNA"/>
</dbReference>